<evidence type="ECO:0000259" key="9">
    <source>
        <dbReference type="Pfam" id="PF00675"/>
    </source>
</evidence>
<dbReference type="AlphaFoldDB" id="A0A1S6HNL0"/>
<dbReference type="Pfam" id="PF00675">
    <property type="entry name" value="Peptidase_M16"/>
    <property type="match status" value="1"/>
</dbReference>
<dbReference type="Proteomes" id="UP000189545">
    <property type="component" value="Chromosome"/>
</dbReference>
<evidence type="ECO:0000313" key="11">
    <source>
        <dbReference type="EMBL" id="AQS37116.1"/>
    </source>
</evidence>
<dbReference type="STRING" id="225848.Sps_01956"/>
<dbReference type="GO" id="GO:0004222">
    <property type="term" value="F:metalloendopeptidase activity"/>
    <property type="evidence" value="ECO:0007669"/>
    <property type="project" value="InterPro"/>
</dbReference>
<dbReference type="PANTHER" id="PTHR43690">
    <property type="entry name" value="NARDILYSIN"/>
    <property type="match status" value="1"/>
</dbReference>
<dbReference type="RefSeq" id="WP_169915730.1">
    <property type="nucleotide sequence ID" value="NZ_CP014782.1"/>
</dbReference>
<name>A0A1S6HNL0_9GAMM</name>
<evidence type="ECO:0000256" key="7">
    <source>
        <dbReference type="ARBA" id="ARBA00023049"/>
    </source>
</evidence>
<protein>
    <submittedName>
        <fullName evidence="11">Putative Zn-dependent peptidase</fullName>
        <ecNumber evidence="11">3.4.24.-</ecNumber>
    </submittedName>
</protein>
<keyword evidence="6" id="KW-0862">Zinc</keyword>
<dbReference type="Gene3D" id="3.30.830.10">
    <property type="entry name" value="Metalloenzyme, LuxS/M16 peptidase-like"/>
    <property type="match status" value="4"/>
</dbReference>
<feature type="domain" description="Peptidase M16 C-terminal" evidence="10">
    <location>
        <begin position="220"/>
        <end position="399"/>
    </location>
</feature>
<evidence type="ECO:0000256" key="4">
    <source>
        <dbReference type="ARBA" id="ARBA00022723"/>
    </source>
</evidence>
<keyword evidence="7" id="KW-0482">Metalloprotease</keyword>
<evidence type="ECO:0000256" key="5">
    <source>
        <dbReference type="ARBA" id="ARBA00022801"/>
    </source>
</evidence>
<evidence type="ECO:0000256" key="1">
    <source>
        <dbReference type="ARBA" id="ARBA00001947"/>
    </source>
</evidence>
<keyword evidence="4" id="KW-0479">Metal-binding</keyword>
<reference evidence="11 12" key="1">
    <citation type="submission" date="2016-03" db="EMBL/GenBank/DDBJ databases">
        <title>Complete genome sequence of Shewanella psychrophila WP2, a deep sea bacterium isolated from west Pacific sediment.</title>
        <authorList>
            <person name="Xu G."/>
            <person name="Jian H."/>
        </authorList>
    </citation>
    <scope>NUCLEOTIDE SEQUENCE [LARGE SCALE GENOMIC DNA]</scope>
    <source>
        <strain evidence="11 12">WP2</strain>
    </source>
</reference>
<dbReference type="PROSITE" id="PS00143">
    <property type="entry name" value="INSULINASE"/>
    <property type="match status" value="1"/>
</dbReference>
<keyword evidence="12" id="KW-1185">Reference proteome</keyword>
<proteinExistence type="inferred from homology"/>
<evidence type="ECO:0000256" key="3">
    <source>
        <dbReference type="ARBA" id="ARBA00022670"/>
    </source>
</evidence>
<dbReference type="EC" id="3.4.24.-" evidence="11"/>
<evidence type="ECO:0000256" key="2">
    <source>
        <dbReference type="ARBA" id="ARBA00007261"/>
    </source>
</evidence>
<evidence type="ECO:0000259" key="10">
    <source>
        <dbReference type="Pfam" id="PF05193"/>
    </source>
</evidence>
<dbReference type="SUPFAM" id="SSF63411">
    <property type="entry name" value="LuxS/MPP-like metallohydrolase"/>
    <property type="match status" value="4"/>
</dbReference>
<dbReference type="InterPro" id="IPR011249">
    <property type="entry name" value="Metalloenz_LuxS/M16"/>
</dbReference>
<keyword evidence="5 11" id="KW-0378">Hydrolase</keyword>
<evidence type="ECO:0000313" key="12">
    <source>
        <dbReference type="Proteomes" id="UP000189545"/>
    </source>
</evidence>
<organism evidence="11 12">
    <name type="scientific">Shewanella psychrophila</name>
    <dbReference type="NCBI Taxonomy" id="225848"/>
    <lineage>
        <taxon>Bacteria</taxon>
        <taxon>Pseudomonadati</taxon>
        <taxon>Pseudomonadota</taxon>
        <taxon>Gammaproteobacteria</taxon>
        <taxon>Alteromonadales</taxon>
        <taxon>Shewanellaceae</taxon>
        <taxon>Shewanella</taxon>
    </lineage>
</organism>
<feature type="domain" description="Peptidase M16 C-terminal" evidence="10">
    <location>
        <begin position="699"/>
        <end position="873"/>
    </location>
</feature>
<dbReference type="InterPro" id="IPR050626">
    <property type="entry name" value="Peptidase_M16"/>
</dbReference>
<dbReference type="InterPro" id="IPR011765">
    <property type="entry name" value="Pept_M16_N"/>
</dbReference>
<accession>A0A1S6HNL0</accession>
<sequence>MLRIRSSLLVIIFTLVIPIGFIDAAPLQPVDKNDALWYPKTDLTLHPRVKPYVLENGMRYILIQSQSPKDEVEIRLHIRAGSALETGPQPGVAHFLEHMAFNGSKNIPEGEMITMLQRDGLAFGAHTNAFTEFTQTVYQLSLPSAEEELIEKALFIMRETSSNLTIDKAAVARERGVLNAEVRGKQGPEFNSFLDWIRFAYPGTDYINKIPVGSSQGIKSVTQDILVEFYHRYYTPKRTTLIVTGDFNPERVKKAIQKQFSDWTADESLDEPDFGKLVVNTEISTHAFIDKSIDSRISINVITPANVEPDSRKKRLDDLLTYLANTALSIRLNDIAINSDNLLTGAAAYQERSELASISSVSSYIDAEQWPSALELIEQSLGQTLEFGFTQKEIDRLVASFEADLKLAVQSEETVPNYVIADSVTQAVENRESVLSAKDNLAFFQKNIVGIKAEQVAEHFRLLWSGAAPSVYLTSNIEIEDAEAAILKVYNQSLNTQVYPLEAREEVEFQYVNFGDKGKVVSEKINKVSGIKTAQFKNGVVVNVKQTELDKGLVFISLRVGHGIEDFPADKDGLINLFDYGYQSGGLKKHTFDELHNIFLDKNVSMALGVGLDSLGGTYSTTPDELKLQLQVLTALLTEQAYRSEGESFFRHEIKVSEQMASSSPGHVIDTQFMRTLYGEDKRFGLGPLSEIQQRTFAELRPVIERIMKNGPIEIAIVGDINNQKAISAVAETFGALPQRFKLPSHHYLKGIDFPEPQTVILFHRGGLDTALLNTYWKTDDDRDVKSMRRLQLLQEILTLKLTKKLRESMGVSYSPYAFSTNSDSLDSYGFIGMSSNIKLGDIDKVEAAYKLITDEVKKEGAITDDELLRARAPIIKDVKNAVSSNWFWLDLASQAYSAPARFDRFKLFTQELSAVTVADITQTANRYLVPEREVIVKVLPEKISSSVIKQ</sequence>
<dbReference type="EMBL" id="CP014782">
    <property type="protein sequence ID" value="AQS37116.1"/>
    <property type="molecule type" value="Genomic_DNA"/>
</dbReference>
<gene>
    <name evidence="11" type="ORF">Sps_01956</name>
</gene>
<evidence type="ECO:0000256" key="8">
    <source>
        <dbReference type="RuleBase" id="RU004447"/>
    </source>
</evidence>
<dbReference type="InterPro" id="IPR007863">
    <property type="entry name" value="Peptidase_M16_C"/>
</dbReference>
<comment type="similarity">
    <text evidence="2 8">Belongs to the peptidase M16 family.</text>
</comment>
<dbReference type="KEGG" id="spsw:Sps_01956"/>
<feature type="domain" description="Peptidase M16 N-terminal" evidence="9">
    <location>
        <begin position="61"/>
        <end position="182"/>
    </location>
</feature>
<dbReference type="GO" id="GO:0006508">
    <property type="term" value="P:proteolysis"/>
    <property type="evidence" value="ECO:0007669"/>
    <property type="project" value="UniProtKB-KW"/>
</dbReference>
<keyword evidence="3" id="KW-0645">Protease</keyword>
<comment type="cofactor">
    <cofactor evidence="1">
        <name>Zn(2+)</name>
        <dbReference type="ChEBI" id="CHEBI:29105"/>
    </cofactor>
</comment>
<dbReference type="Pfam" id="PF05193">
    <property type="entry name" value="Peptidase_M16_C"/>
    <property type="match status" value="2"/>
</dbReference>
<dbReference type="PANTHER" id="PTHR43690:SF17">
    <property type="entry name" value="PROTEIN YHJJ"/>
    <property type="match status" value="1"/>
</dbReference>
<dbReference type="GO" id="GO:0046872">
    <property type="term" value="F:metal ion binding"/>
    <property type="evidence" value="ECO:0007669"/>
    <property type="project" value="UniProtKB-KW"/>
</dbReference>
<evidence type="ECO:0000256" key="6">
    <source>
        <dbReference type="ARBA" id="ARBA00022833"/>
    </source>
</evidence>
<dbReference type="InterPro" id="IPR001431">
    <property type="entry name" value="Pept_M16_Zn_BS"/>
</dbReference>